<dbReference type="RefSeq" id="WP_123933520.1">
    <property type="nucleotide sequence ID" value="NZ_CP033897.1"/>
</dbReference>
<protein>
    <submittedName>
        <fullName evidence="1">Phosphatase YwpJ</fullName>
        <ecNumber evidence="1">3.1.3.-</ecNumber>
    </submittedName>
</protein>
<dbReference type="OrthoDB" id="3180855at2"/>
<dbReference type="SFLD" id="SFLDG01140">
    <property type="entry name" value="C2.B:_Phosphomannomutase_and_P"/>
    <property type="match status" value="1"/>
</dbReference>
<dbReference type="GO" id="GO:0000287">
    <property type="term" value="F:magnesium ion binding"/>
    <property type="evidence" value="ECO:0007669"/>
    <property type="project" value="TreeGrafter"/>
</dbReference>
<accession>A0A3G6IZC2</accession>
<dbReference type="CDD" id="cd07518">
    <property type="entry name" value="HAD_YbiV-Like"/>
    <property type="match status" value="1"/>
</dbReference>
<evidence type="ECO:0000313" key="1">
    <source>
        <dbReference type="EMBL" id="AZA11052.1"/>
    </source>
</evidence>
<dbReference type="EMBL" id="CP033897">
    <property type="protein sequence ID" value="AZA11052.1"/>
    <property type="molecule type" value="Genomic_DNA"/>
</dbReference>
<dbReference type="PANTHER" id="PTHR10000:SF53">
    <property type="entry name" value="5-AMINO-6-(5-PHOSPHO-D-RIBITYLAMINO)URACIL PHOSPHATASE YBJI-RELATED"/>
    <property type="match status" value="1"/>
</dbReference>
<keyword evidence="1" id="KW-0378">Hydrolase</keyword>
<dbReference type="NCBIfam" id="TIGR00099">
    <property type="entry name" value="Cof-subfamily"/>
    <property type="match status" value="1"/>
</dbReference>
<dbReference type="KEGG" id="cgk:CGERO_03665"/>
<sequence>MSDIPYVIAIDMDGTLLNEHRAIPESFWPVLKDLHSHGVVVAPASGRQLFTLLEQFAPAGQPMSVIAENGTVVFHGDEVISTTTVEAERAHAVIDVIDQHPDQDWGLVLCRSDGAFVSRTDPAFLAQCQPYYARMDIIEDLHEHVNDQVVKLAVFTFGSAEDEAAPALREAAEHLDVVVSGANWVDIMSSKASKGTALRNLANALEVPMERTIAFGDYLNDLQLLEAAGVSYAMDNAHPRIKAIADFIAPSNEDEGVVQVLRGIVEKLKQV</sequence>
<dbReference type="GO" id="GO:0005829">
    <property type="term" value="C:cytosol"/>
    <property type="evidence" value="ECO:0007669"/>
    <property type="project" value="TreeGrafter"/>
</dbReference>
<dbReference type="SUPFAM" id="SSF56784">
    <property type="entry name" value="HAD-like"/>
    <property type="match status" value="1"/>
</dbReference>
<dbReference type="PROSITE" id="PS01228">
    <property type="entry name" value="COF_1"/>
    <property type="match status" value="1"/>
</dbReference>
<evidence type="ECO:0000313" key="2">
    <source>
        <dbReference type="Proteomes" id="UP000271587"/>
    </source>
</evidence>
<dbReference type="Proteomes" id="UP000271587">
    <property type="component" value="Chromosome"/>
</dbReference>
<dbReference type="Pfam" id="PF08282">
    <property type="entry name" value="Hydrolase_3"/>
    <property type="match status" value="1"/>
</dbReference>
<proteinExistence type="predicted"/>
<dbReference type="GO" id="GO:0016791">
    <property type="term" value="F:phosphatase activity"/>
    <property type="evidence" value="ECO:0007669"/>
    <property type="project" value="UniProtKB-ARBA"/>
</dbReference>
<dbReference type="SFLD" id="SFLDS00003">
    <property type="entry name" value="Haloacid_Dehalogenase"/>
    <property type="match status" value="1"/>
</dbReference>
<name>A0A3G6IZC2_9CORY</name>
<dbReference type="InterPro" id="IPR000150">
    <property type="entry name" value="Cof"/>
</dbReference>
<dbReference type="Gene3D" id="3.30.1240.10">
    <property type="match status" value="1"/>
</dbReference>
<dbReference type="InterPro" id="IPR036412">
    <property type="entry name" value="HAD-like_sf"/>
</dbReference>
<organism evidence="1 2">
    <name type="scientific">Corynebacterium gerontici</name>
    <dbReference type="NCBI Taxonomy" id="2079234"/>
    <lineage>
        <taxon>Bacteria</taxon>
        <taxon>Bacillati</taxon>
        <taxon>Actinomycetota</taxon>
        <taxon>Actinomycetes</taxon>
        <taxon>Mycobacteriales</taxon>
        <taxon>Corynebacteriaceae</taxon>
        <taxon>Corynebacterium</taxon>
    </lineage>
</organism>
<dbReference type="PANTHER" id="PTHR10000">
    <property type="entry name" value="PHOSPHOSERINE PHOSPHATASE"/>
    <property type="match status" value="1"/>
</dbReference>
<gene>
    <name evidence="1" type="primary">ywpJ</name>
    <name evidence="1" type="ORF">CGERO_03665</name>
</gene>
<reference evidence="1 2" key="1">
    <citation type="submission" date="2018-11" db="EMBL/GenBank/DDBJ databases">
        <authorList>
            <person name="Kleinhagauer T."/>
            <person name="Glaeser S.P."/>
            <person name="Spergser J."/>
            <person name="Ruckert C."/>
            <person name="Kaempfer P."/>
            <person name="Busse H.-J."/>
        </authorList>
    </citation>
    <scope>NUCLEOTIDE SEQUENCE [LARGE SCALE GENOMIC DNA]</scope>
    <source>
        <strain evidence="1 2">W8</strain>
    </source>
</reference>
<dbReference type="InterPro" id="IPR023214">
    <property type="entry name" value="HAD_sf"/>
</dbReference>
<dbReference type="Gene3D" id="3.40.50.1000">
    <property type="entry name" value="HAD superfamily/HAD-like"/>
    <property type="match status" value="1"/>
</dbReference>
<dbReference type="AlphaFoldDB" id="A0A3G6IZC2"/>
<dbReference type="EC" id="3.1.3.-" evidence="1"/>
<keyword evidence="2" id="KW-1185">Reference proteome</keyword>